<name>A0ABX8SR52_9BURK</name>
<dbReference type="InterPro" id="IPR004045">
    <property type="entry name" value="Glutathione_S-Trfase_N"/>
</dbReference>
<dbReference type="CDD" id="cd03194">
    <property type="entry name" value="GST_C_3"/>
    <property type="match status" value="1"/>
</dbReference>
<dbReference type="PANTHER" id="PTHR42673:SF4">
    <property type="entry name" value="MALEYLACETOACETATE ISOMERASE"/>
    <property type="match status" value="1"/>
</dbReference>
<dbReference type="Gene3D" id="3.40.30.10">
    <property type="entry name" value="Glutaredoxin"/>
    <property type="match status" value="1"/>
</dbReference>
<dbReference type="SUPFAM" id="SSF47616">
    <property type="entry name" value="GST C-terminal domain-like"/>
    <property type="match status" value="1"/>
</dbReference>
<dbReference type="Pfam" id="PF13409">
    <property type="entry name" value="GST_N_2"/>
    <property type="match status" value="1"/>
</dbReference>
<dbReference type="Pfam" id="PF13410">
    <property type="entry name" value="GST_C_2"/>
    <property type="match status" value="1"/>
</dbReference>
<dbReference type="EMBL" id="CP049362">
    <property type="protein sequence ID" value="QXX77575.1"/>
    <property type="molecule type" value="Genomic_DNA"/>
</dbReference>
<dbReference type="Gene3D" id="1.20.1050.10">
    <property type="match status" value="1"/>
</dbReference>
<dbReference type="PROSITE" id="PS50404">
    <property type="entry name" value="GST_NTER"/>
    <property type="match status" value="1"/>
</dbReference>
<dbReference type="InterPro" id="IPR040079">
    <property type="entry name" value="Glutathione_S-Trfase"/>
</dbReference>
<evidence type="ECO:0000313" key="3">
    <source>
        <dbReference type="Proteomes" id="UP000826050"/>
    </source>
</evidence>
<dbReference type="SFLD" id="SFLDS00019">
    <property type="entry name" value="Glutathione_Transferase_(cytos"/>
    <property type="match status" value="1"/>
</dbReference>
<dbReference type="InterPro" id="IPR036249">
    <property type="entry name" value="Thioredoxin-like_sf"/>
</dbReference>
<evidence type="ECO:0000259" key="1">
    <source>
        <dbReference type="PROSITE" id="PS50404"/>
    </source>
</evidence>
<dbReference type="Proteomes" id="UP000826050">
    <property type="component" value="Chromosome"/>
</dbReference>
<dbReference type="InterPro" id="IPR036282">
    <property type="entry name" value="Glutathione-S-Trfase_C_sf"/>
</dbReference>
<gene>
    <name evidence="2" type="ORF">FE795_00180</name>
</gene>
<reference evidence="2 3" key="1">
    <citation type="submission" date="2020-02" db="EMBL/GenBank/DDBJ databases">
        <title>Partial ammonium oxidation to N2 by heterotrophic bacteria.</title>
        <authorList>
            <person name="Wu M."/>
        </authorList>
    </citation>
    <scope>NUCLEOTIDE SEQUENCE [LARGE SCALE GENOMIC DNA]</scope>
    <source>
        <strain evidence="2 3">HO-1</strain>
    </source>
</reference>
<evidence type="ECO:0000313" key="2">
    <source>
        <dbReference type="EMBL" id="QXX77575.1"/>
    </source>
</evidence>
<dbReference type="PANTHER" id="PTHR42673">
    <property type="entry name" value="MALEYLACETOACETATE ISOMERASE"/>
    <property type="match status" value="1"/>
</dbReference>
<sequence length="233" mass="26691">MPTTKHYTLVLGNPHYSSWSLRPWLLMSYLGMDFDVRWFNFGPAFSTLAFHEMAPAGHVPVLHTRGQIIWDSLAIVEYLAEQHPGVWPIDPIARAWARSASAEMHANFSSLRTLCPFAVALRAQHHRQDMRLHGELERLQTLWQEGLNRFGGPFLAGERFSAVDAFYAPVVFRLQTYGLKLDPACQRYADSLLALPAMQHWHQMACEDSWRDPDHEAEVLHVADIHLDLRQPA</sequence>
<feature type="domain" description="GST N-terminal" evidence="1">
    <location>
        <begin position="7"/>
        <end position="87"/>
    </location>
</feature>
<dbReference type="RefSeq" id="WP_059318414.1">
    <property type="nucleotide sequence ID" value="NZ_CP049362.1"/>
</dbReference>
<organism evidence="2 3">
    <name type="scientific">Alcaligenes ammonioxydans</name>
    <dbReference type="NCBI Taxonomy" id="2582914"/>
    <lineage>
        <taxon>Bacteria</taxon>
        <taxon>Pseudomonadati</taxon>
        <taxon>Pseudomonadota</taxon>
        <taxon>Betaproteobacteria</taxon>
        <taxon>Burkholderiales</taxon>
        <taxon>Alcaligenaceae</taxon>
        <taxon>Alcaligenes</taxon>
    </lineage>
</organism>
<dbReference type="SUPFAM" id="SSF52833">
    <property type="entry name" value="Thioredoxin-like"/>
    <property type="match status" value="1"/>
</dbReference>
<proteinExistence type="predicted"/>
<accession>A0ABX8SR52</accession>
<protein>
    <submittedName>
        <fullName evidence="2">Glutathione S-transferase</fullName>
    </submittedName>
</protein>
<keyword evidence="3" id="KW-1185">Reference proteome</keyword>
<dbReference type="SFLD" id="SFLDG00358">
    <property type="entry name" value="Main_(cytGST)"/>
    <property type="match status" value="1"/>
</dbReference>